<name>A0A6N6VTP7_9BACT</name>
<protein>
    <submittedName>
        <fullName evidence="2">DUF2213 domain-containing protein</fullName>
    </submittedName>
</protein>
<dbReference type="AlphaFoldDB" id="A0A6N6VTP7"/>
<evidence type="ECO:0000313" key="3">
    <source>
        <dbReference type="Proteomes" id="UP000437748"/>
    </source>
</evidence>
<dbReference type="EMBL" id="WFLM01000009">
    <property type="protein sequence ID" value="KAB8035831.1"/>
    <property type="molecule type" value="Genomic_DNA"/>
</dbReference>
<dbReference type="RefSeq" id="WP_153421856.1">
    <property type="nucleotide sequence ID" value="NZ_WFLM01000009.1"/>
</dbReference>
<dbReference type="Proteomes" id="UP000437748">
    <property type="component" value="Unassembled WGS sequence"/>
</dbReference>
<organism evidence="2 3">
    <name type="scientific">Silvanigrella paludirubra</name>
    <dbReference type="NCBI Taxonomy" id="2499159"/>
    <lineage>
        <taxon>Bacteria</taxon>
        <taxon>Pseudomonadati</taxon>
        <taxon>Bdellovibrionota</taxon>
        <taxon>Oligoflexia</taxon>
        <taxon>Silvanigrellales</taxon>
        <taxon>Silvanigrellaceae</taxon>
        <taxon>Silvanigrella</taxon>
    </lineage>
</organism>
<dbReference type="PIRSF" id="PIRSF029215">
    <property type="entry name" value="UCP029215"/>
    <property type="match status" value="1"/>
</dbReference>
<accession>A0A6N6VTP7</accession>
<feature type="coiled-coil region" evidence="1">
    <location>
        <begin position="237"/>
        <end position="278"/>
    </location>
</feature>
<keyword evidence="3" id="KW-1185">Reference proteome</keyword>
<evidence type="ECO:0000313" key="2">
    <source>
        <dbReference type="EMBL" id="KAB8035831.1"/>
    </source>
</evidence>
<proteinExistence type="predicted"/>
<comment type="caution">
    <text evidence="2">The sequence shown here is derived from an EMBL/GenBank/DDBJ whole genome shotgun (WGS) entry which is preliminary data.</text>
</comment>
<dbReference type="InterPro" id="IPR016913">
    <property type="entry name" value="UCP029215"/>
</dbReference>
<dbReference type="OrthoDB" id="9813763at2"/>
<reference evidence="2 3" key="1">
    <citation type="submission" date="2019-10" db="EMBL/GenBank/DDBJ databases">
        <title>New species of Slilvanegrellaceae.</title>
        <authorList>
            <person name="Pitt A."/>
            <person name="Hahn M.W."/>
        </authorList>
    </citation>
    <scope>NUCLEOTIDE SEQUENCE [LARGE SCALE GENOMIC DNA]</scope>
    <source>
        <strain evidence="2 3">SP-Ram-0.45-NSY-1</strain>
    </source>
</reference>
<dbReference type="Pfam" id="PF09979">
    <property type="entry name" value="DUF2213"/>
    <property type="match status" value="1"/>
</dbReference>
<evidence type="ECO:0000256" key="1">
    <source>
        <dbReference type="SAM" id="Coils"/>
    </source>
</evidence>
<sequence>MSTGYNFVKLNTDKPEITSQGFLRCKVAASKTGVFTYYDKKGNIRRELRLPEEVFNKDSMASLANIPFTNEHPLEAVNAFNSNKYTKGFTDSAVQQNKDLLETFVTITDAKVIQDVLNGKREASGGYSRDLEYKSGEYNGKPYDCIQRNIRYNHLALVKKGRANKDEELARVKLILDSADFDDDFSIETQDENLNSLDKKGEKISMKLNLDGSEYEVADISLGIAMQNKISSDSIKLNDLKNANEDFKKKFDAVSAEKDALKLNLDSLSNEINELKNVPKIDDKLILEKANELIEVKSFVSKALPKLNLDGLSAEEIRKQFVTEKFGKEHVSDKSIDYIRASFDAFKKLNNVTNNDAEAKAVAGHFQNSTNDSKSSARDSYMKKFTENY</sequence>
<keyword evidence="1" id="KW-0175">Coiled coil</keyword>
<gene>
    <name evidence="2" type="ORF">GCL60_16510</name>
</gene>